<organism evidence="1 2">
    <name type="scientific">Mucilaginibacter calamicampi</name>
    <dbReference type="NCBI Taxonomy" id="1302352"/>
    <lineage>
        <taxon>Bacteria</taxon>
        <taxon>Pseudomonadati</taxon>
        <taxon>Bacteroidota</taxon>
        <taxon>Sphingobacteriia</taxon>
        <taxon>Sphingobacteriales</taxon>
        <taxon>Sphingobacteriaceae</taxon>
        <taxon>Mucilaginibacter</taxon>
    </lineage>
</organism>
<accession>A0ABW2Z3W2</accession>
<evidence type="ECO:0000313" key="2">
    <source>
        <dbReference type="Proteomes" id="UP001596958"/>
    </source>
</evidence>
<gene>
    <name evidence="1" type="ORF">ACFQZS_14715</name>
</gene>
<dbReference type="EMBL" id="JBHTHU010000019">
    <property type="protein sequence ID" value="MFD0751400.1"/>
    <property type="molecule type" value="Genomic_DNA"/>
</dbReference>
<proteinExistence type="predicted"/>
<protein>
    <submittedName>
        <fullName evidence="1">Uncharacterized protein</fullName>
    </submittedName>
</protein>
<comment type="caution">
    <text evidence="1">The sequence shown here is derived from an EMBL/GenBank/DDBJ whole genome shotgun (WGS) entry which is preliminary data.</text>
</comment>
<evidence type="ECO:0000313" key="1">
    <source>
        <dbReference type="EMBL" id="MFD0751400.1"/>
    </source>
</evidence>
<name>A0ABW2Z3W2_9SPHI</name>
<reference evidence="2" key="1">
    <citation type="journal article" date="2019" name="Int. J. Syst. Evol. Microbiol.">
        <title>The Global Catalogue of Microorganisms (GCM) 10K type strain sequencing project: providing services to taxonomists for standard genome sequencing and annotation.</title>
        <authorList>
            <consortium name="The Broad Institute Genomics Platform"/>
            <consortium name="The Broad Institute Genome Sequencing Center for Infectious Disease"/>
            <person name="Wu L."/>
            <person name="Ma J."/>
        </authorList>
    </citation>
    <scope>NUCLEOTIDE SEQUENCE [LARGE SCALE GENOMIC DNA]</scope>
    <source>
        <strain evidence="2">CCUG 63418</strain>
    </source>
</reference>
<dbReference type="RefSeq" id="WP_377101540.1">
    <property type="nucleotide sequence ID" value="NZ_JBHTHU010000019.1"/>
</dbReference>
<keyword evidence="2" id="KW-1185">Reference proteome</keyword>
<dbReference type="Proteomes" id="UP001596958">
    <property type="component" value="Unassembled WGS sequence"/>
</dbReference>
<sequence length="125" mass="14444">MWLRRLFKPQSNLNILRTKKEEFIAILSTISNVLIDNNHSAQARVVDNLSSLIGRDEFDSFIKAINSVDMWGGSGAVWEVYIENLDMAREFEIKMLELICLMEETEIIGPGIKSLKQLFQRNLRN</sequence>